<feature type="domain" description="Peroxiredoxin C-terminal" evidence="4">
    <location>
        <begin position="24"/>
        <end position="58"/>
    </location>
</feature>
<dbReference type="GO" id="GO:0042744">
    <property type="term" value="P:hydrogen peroxide catabolic process"/>
    <property type="evidence" value="ECO:0007669"/>
    <property type="project" value="TreeGrafter"/>
</dbReference>
<dbReference type="GO" id="GO:0045454">
    <property type="term" value="P:cell redox homeostasis"/>
    <property type="evidence" value="ECO:0007669"/>
    <property type="project" value="TreeGrafter"/>
</dbReference>
<evidence type="ECO:0000256" key="1">
    <source>
        <dbReference type="ARBA" id="ARBA00009796"/>
    </source>
</evidence>
<reference evidence="5" key="1">
    <citation type="submission" date="2019-05" db="EMBL/GenBank/DDBJ databases">
        <authorList>
            <consortium name="Pathogen Informatics"/>
        </authorList>
    </citation>
    <scope>NUCLEOTIDE SEQUENCE [LARGE SCALE GENOMIC DNA]</scope>
    <source>
        <strain evidence="5">NCTC12965</strain>
    </source>
</reference>
<keyword evidence="5" id="KW-0575">Peroxidase</keyword>
<comment type="similarity">
    <text evidence="1">Belongs to the peroxiredoxin family. AhpC/Prx1 subfamily.</text>
</comment>
<evidence type="ECO:0000256" key="2">
    <source>
        <dbReference type="ARBA" id="ARBA00023002"/>
    </source>
</evidence>
<evidence type="ECO:0000256" key="3">
    <source>
        <dbReference type="ARBA" id="ARBA00032824"/>
    </source>
</evidence>
<gene>
    <name evidence="5" type="primary">tsaA_1</name>
    <name evidence="5" type="ORF">NCTC12965_04008</name>
</gene>
<keyword evidence="2 5" id="KW-0560">Oxidoreductase</keyword>
<proteinExistence type="inferred from homology"/>
<dbReference type="GO" id="GO:0006979">
    <property type="term" value="P:response to oxidative stress"/>
    <property type="evidence" value="ECO:0007669"/>
    <property type="project" value="TreeGrafter"/>
</dbReference>
<dbReference type="Gene3D" id="3.40.30.10">
    <property type="entry name" value="Glutaredoxin"/>
    <property type="match status" value="1"/>
</dbReference>
<dbReference type="PANTHER" id="PTHR10681:SF128">
    <property type="entry name" value="THIOREDOXIN-DEPENDENT PEROXIDE REDUCTASE, MITOCHONDRIAL"/>
    <property type="match status" value="1"/>
</dbReference>
<dbReference type="Pfam" id="PF10417">
    <property type="entry name" value="1-cysPrx_C"/>
    <property type="match status" value="1"/>
</dbReference>
<dbReference type="GO" id="GO:0033554">
    <property type="term" value="P:cellular response to stress"/>
    <property type="evidence" value="ECO:0007669"/>
    <property type="project" value="TreeGrafter"/>
</dbReference>
<protein>
    <recommendedName>
        <fullName evidence="3">Thioredoxin peroxidase</fullName>
    </recommendedName>
</protein>
<evidence type="ECO:0000313" key="5">
    <source>
        <dbReference type="EMBL" id="VTR37019.1"/>
    </source>
</evidence>
<sequence>MRSQIVNDLPIGRNIDEMIRTVDALQFHEEHGEVCPAQWEKGKAGMGASPDGVAKYLSENASKL</sequence>
<evidence type="ECO:0000259" key="4">
    <source>
        <dbReference type="Pfam" id="PF10417"/>
    </source>
</evidence>
<accession>A0A4U9UXA9</accession>
<dbReference type="GO" id="GO:0008379">
    <property type="term" value="F:thioredoxin peroxidase activity"/>
    <property type="evidence" value="ECO:0007669"/>
    <property type="project" value="TreeGrafter"/>
</dbReference>
<dbReference type="EMBL" id="CABEEZ010000092">
    <property type="protein sequence ID" value="VTR37019.1"/>
    <property type="molecule type" value="Genomic_DNA"/>
</dbReference>
<dbReference type="SUPFAM" id="SSF52833">
    <property type="entry name" value="Thioredoxin-like"/>
    <property type="match status" value="1"/>
</dbReference>
<organism evidence="5">
    <name type="scientific">Serratia fonticola</name>
    <dbReference type="NCBI Taxonomy" id="47917"/>
    <lineage>
        <taxon>Bacteria</taxon>
        <taxon>Pseudomonadati</taxon>
        <taxon>Pseudomonadota</taxon>
        <taxon>Gammaproteobacteria</taxon>
        <taxon>Enterobacterales</taxon>
        <taxon>Yersiniaceae</taxon>
        <taxon>Serratia</taxon>
    </lineage>
</organism>
<dbReference type="InterPro" id="IPR019479">
    <property type="entry name" value="Peroxiredoxin_C"/>
</dbReference>
<name>A0A4U9UXA9_SERFO</name>
<dbReference type="AlphaFoldDB" id="A0A4U9UXA9"/>
<dbReference type="InterPro" id="IPR050217">
    <property type="entry name" value="Peroxiredoxin"/>
</dbReference>
<dbReference type="GO" id="GO:0005829">
    <property type="term" value="C:cytosol"/>
    <property type="evidence" value="ECO:0007669"/>
    <property type="project" value="TreeGrafter"/>
</dbReference>
<dbReference type="InterPro" id="IPR036249">
    <property type="entry name" value="Thioredoxin-like_sf"/>
</dbReference>
<dbReference type="PANTHER" id="PTHR10681">
    <property type="entry name" value="THIOREDOXIN PEROXIDASE"/>
    <property type="match status" value="1"/>
</dbReference>